<name>A0A4U8Q450_9FIRM</name>
<dbReference type="EMBL" id="QGQD01000068">
    <property type="protein sequence ID" value="TLC99581.1"/>
    <property type="molecule type" value="Genomic_DNA"/>
</dbReference>
<evidence type="ECO:0000313" key="1">
    <source>
        <dbReference type="EMBL" id="TLC99581.1"/>
    </source>
</evidence>
<organism evidence="1 2">
    <name type="scientific">Robinsoniella peoriensis</name>
    <dbReference type="NCBI Taxonomy" id="180332"/>
    <lineage>
        <taxon>Bacteria</taxon>
        <taxon>Bacillati</taxon>
        <taxon>Bacillota</taxon>
        <taxon>Clostridia</taxon>
        <taxon>Lachnospirales</taxon>
        <taxon>Lachnospiraceae</taxon>
        <taxon>Robinsoniella</taxon>
    </lineage>
</organism>
<protein>
    <submittedName>
        <fullName evidence="1">Uncharacterized protein</fullName>
    </submittedName>
</protein>
<reference evidence="1 2" key="1">
    <citation type="journal article" date="2019" name="Anaerobe">
        <title>Detection of Robinsoniella peoriensis in multiple bone samples of a trauma patient.</title>
        <authorList>
            <person name="Schrottner P."/>
            <person name="Hartwich K."/>
            <person name="Bunk B."/>
            <person name="Schober I."/>
            <person name="Helbig S."/>
            <person name="Rudolph W.W."/>
            <person name="Gunzer F."/>
        </authorList>
    </citation>
    <scope>NUCLEOTIDE SEQUENCE [LARGE SCALE GENOMIC DNA]</scope>
    <source>
        <strain evidence="1 2">DSM 106044</strain>
    </source>
</reference>
<dbReference type="RefSeq" id="WP_138003176.1">
    <property type="nucleotide sequence ID" value="NZ_QGQD01000068.1"/>
</dbReference>
<dbReference type="Proteomes" id="UP000306509">
    <property type="component" value="Unassembled WGS sequence"/>
</dbReference>
<evidence type="ECO:0000313" key="2">
    <source>
        <dbReference type="Proteomes" id="UP000306509"/>
    </source>
</evidence>
<dbReference type="STRING" id="180332.GCA_000797495_01585"/>
<dbReference type="AlphaFoldDB" id="A0A4U8Q450"/>
<accession>A0A4U8Q450</accession>
<keyword evidence="2" id="KW-1185">Reference proteome</keyword>
<comment type="caution">
    <text evidence="1">The sequence shown here is derived from an EMBL/GenBank/DDBJ whole genome shotgun (WGS) entry which is preliminary data.</text>
</comment>
<gene>
    <name evidence="1" type="ORF">DSM106044_03532</name>
</gene>
<proteinExistence type="predicted"/>
<sequence>MLIENTEYGRIEITDIPLPDGIDTNINGTYTFSGRVLVSVREPEKNENWYRVFTITEDGRELCELFAGVIPMKKGANGIRWMCYSDNKRILLGDYVLECTPDLDRCTSSELVEVVFPEEIYEIPGLFMRWSEPLIAPDNEHICFSSLTGNGVFNFLGSLVRKESHYAMEDMCIISTVNEVEPDLENEGFFRTKVSRGGEVKQFVRGGRGITLAGGGTCITESTLQMLDTEEVAQITETLGYEETAIFSPNEQYAVCMSPRFSPKTDCGVLGVVPLHKDNITRRKYLNMLYQYAISGVRYEKAGNIGPVLIDVQRSMSEGRAHEGINLSDPEGKWVYYSPMSWHPDSTKAMWNESTRLVEGKVKSRLRKCNLLDVQPSKPKMWGVTPGKEEIPYALPMEYARMQTEPPYPVKIEGVCGIVVNSYRAGDTVETRYDHYSEDGKTFYDGWIRVKAPANMFVPEETVIWSNLQVTGEHTGQMKLRITFLPDSRFQVHLAKDMDEDGEPKCYGFAEYDGLRRNVEDMAD</sequence>